<reference evidence="1 2" key="1">
    <citation type="submission" date="2020-08" db="EMBL/GenBank/DDBJ databases">
        <title>Sequencing the genomes of 1000 actinobacteria strains.</title>
        <authorList>
            <person name="Klenk H.-P."/>
        </authorList>
    </citation>
    <scope>NUCLEOTIDE SEQUENCE [LARGE SCALE GENOMIC DNA]</scope>
    <source>
        <strain evidence="1 2">DSM 45084</strain>
    </source>
</reference>
<accession>A0A7W7T0I7</accession>
<sequence>MTDTPEGRGELVALAHRIVEEAPLPRTRWRLRATLADGVTVLAAWHQQELVETGQAGVVGTERLDWVQAAAPHLTEENHNDDPDHPYVYGTRRWEYGFDLSDPDQVLDALVTVVARARLDQALHEREREAEQRARAEAHADSLALLRAEADRVASSYARPDRTGLLEAFAARRYAVRRVRTLEPCPLTVEQIAEVAGMTVEEVRQQQPLVLTMTSPARTSLRNDGHITDEVTAESLWGEIL</sequence>
<gene>
    <name evidence="1" type="ORF">F4559_001136</name>
</gene>
<dbReference type="AlphaFoldDB" id="A0A7W7T0I7"/>
<proteinExistence type="predicted"/>
<keyword evidence="2" id="KW-1185">Reference proteome</keyword>
<evidence type="ECO:0000313" key="2">
    <source>
        <dbReference type="Proteomes" id="UP000542674"/>
    </source>
</evidence>
<evidence type="ECO:0000313" key="1">
    <source>
        <dbReference type="EMBL" id="MBB4963777.1"/>
    </source>
</evidence>
<organism evidence="1 2">
    <name type="scientific">Saccharothrix violaceirubra</name>
    <dbReference type="NCBI Taxonomy" id="413306"/>
    <lineage>
        <taxon>Bacteria</taxon>
        <taxon>Bacillati</taxon>
        <taxon>Actinomycetota</taxon>
        <taxon>Actinomycetes</taxon>
        <taxon>Pseudonocardiales</taxon>
        <taxon>Pseudonocardiaceae</taxon>
        <taxon>Saccharothrix</taxon>
    </lineage>
</organism>
<name>A0A7W7T0I7_9PSEU</name>
<dbReference type="RefSeq" id="WP_184666523.1">
    <property type="nucleotide sequence ID" value="NZ_BAABAI010000034.1"/>
</dbReference>
<comment type="caution">
    <text evidence="1">The sequence shown here is derived from an EMBL/GenBank/DDBJ whole genome shotgun (WGS) entry which is preliminary data.</text>
</comment>
<dbReference type="Proteomes" id="UP000542674">
    <property type="component" value="Unassembled WGS sequence"/>
</dbReference>
<dbReference type="EMBL" id="JACHJS010000001">
    <property type="protein sequence ID" value="MBB4963777.1"/>
    <property type="molecule type" value="Genomic_DNA"/>
</dbReference>
<protein>
    <submittedName>
        <fullName evidence="1">Uncharacterized protein</fullName>
    </submittedName>
</protein>